<feature type="region of interest" description="Disordered" evidence="2">
    <location>
        <begin position="98"/>
        <end position="123"/>
    </location>
</feature>
<keyword evidence="5" id="KW-1185">Reference proteome</keyword>
<dbReference type="GO" id="GO:0004190">
    <property type="term" value="F:aspartic-type endopeptidase activity"/>
    <property type="evidence" value="ECO:0007669"/>
    <property type="project" value="InterPro"/>
</dbReference>
<sequence>MQALTILIHKDPIAEEAFIQGEVSGIPGLAHFIRVEITEIIPITEGIVTSRGSCNTDDKDARHNNDHARTQKNIVKRNKSNKKEMIKEKTNNKISKEKGEYKRDSIKQKVSNNTSSKEKDKNKIKENGKINVQEVQNKLDEDVVIMSCNSSNNLNLPIIDSKFSDSCFAALLDTGANVSLIQPSALEKIKEQNKTNWSSKYSIILGYDIIPKNYIALDIPNKKILIQKQSFGFYEDTPRSSSPSLSADTESSQ</sequence>
<dbReference type="SUPFAM" id="SSF50630">
    <property type="entry name" value="Acid proteases"/>
    <property type="match status" value="1"/>
</dbReference>
<dbReference type="OrthoDB" id="6473638at2759"/>
<feature type="compositionally biased region" description="Basic and acidic residues" evidence="2">
    <location>
        <begin position="98"/>
        <end position="107"/>
    </location>
</feature>
<name>A0A4Y2LZ48_ARAVE</name>
<dbReference type="Proteomes" id="UP000499080">
    <property type="component" value="Unassembled WGS sequence"/>
</dbReference>
<evidence type="ECO:0000313" key="5">
    <source>
        <dbReference type="Proteomes" id="UP000499080"/>
    </source>
</evidence>
<dbReference type="PROSITE" id="PS00141">
    <property type="entry name" value="ASP_PROTEASE"/>
    <property type="match status" value="1"/>
</dbReference>
<gene>
    <name evidence="4" type="ORF">AVEN_18299_1</name>
</gene>
<proteinExistence type="predicted"/>
<dbReference type="InterPro" id="IPR001969">
    <property type="entry name" value="Aspartic_peptidase_AS"/>
</dbReference>
<comment type="caution">
    <text evidence="4">The sequence shown here is derived from an EMBL/GenBank/DDBJ whole genome shotgun (WGS) entry which is preliminary data.</text>
</comment>
<evidence type="ECO:0000256" key="1">
    <source>
        <dbReference type="ARBA" id="ARBA00022801"/>
    </source>
</evidence>
<feature type="domain" description="Peptidase A2" evidence="3">
    <location>
        <begin position="168"/>
        <end position="206"/>
    </location>
</feature>
<accession>A0A4Y2LZ48</accession>
<dbReference type="GO" id="GO:0006508">
    <property type="term" value="P:proteolysis"/>
    <property type="evidence" value="ECO:0007669"/>
    <property type="project" value="InterPro"/>
</dbReference>
<evidence type="ECO:0000256" key="2">
    <source>
        <dbReference type="SAM" id="MobiDB-lite"/>
    </source>
</evidence>
<keyword evidence="1" id="KW-0378">Hydrolase</keyword>
<reference evidence="4 5" key="1">
    <citation type="journal article" date="2019" name="Sci. Rep.">
        <title>Orb-weaving spider Araneus ventricosus genome elucidates the spidroin gene catalogue.</title>
        <authorList>
            <person name="Kono N."/>
            <person name="Nakamura H."/>
            <person name="Ohtoshi R."/>
            <person name="Moran D.A.P."/>
            <person name="Shinohara A."/>
            <person name="Yoshida Y."/>
            <person name="Fujiwara M."/>
            <person name="Mori M."/>
            <person name="Tomita M."/>
            <person name="Arakawa K."/>
        </authorList>
    </citation>
    <scope>NUCLEOTIDE SEQUENCE [LARGE SCALE GENOMIC DNA]</scope>
</reference>
<evidence type="ECO:0000259" key="3">
    <source>
        <dbReference type="PROSITE" id="PS50175"/>
    </source>
</evidence>
<evidence type="ECO:0000313" key="4">
    <source>
        <dbReference type="EMBL" id="GBN19779.1"/>
    </source>
</evidence>
<dbReference type="InterPro" id="IPR021109">
    <property type="entry name" value="Peptidase_aspartic_dom_sf"/>
</dbReference>
<organism evidence="4 5">
    <name type="scientific">Araneus ventricosus</name>
    <name type="common">Orbweaver spider</name>
    <name type="synonym">Epeira ventricosa</name>
    <dbReference type="NCBI Taxonomy" id="182803"/>
    <lineage>
        <taxon>Eukaryota</taxon>
        <taxon>Metazoa</taxon>
        <taxon>Ecdysozoa</taxon>
        <taxon>Arthropoda</taxon>
        <taxon>Chelicerata</taxon>
        <taxon>Arachnida</taxon>
        <taxon>Araneae</taxon>
        <taxon>Araneomorphae</taxon>
        <taxon>Entelegynae</taxon>
        <taxon>Araneoidea</taxon>
        <taxon>Araneidae</taxon>
        <taxon>Araneus</taxon>
    </lineage>
</organism>
<dbReference type="PROSITE" id="PS50175">
    <property type="entry name" value="ASP_PROT_RETROV"/>
    <property type="match status" value="1"/>
</dbReference>
<protein>
    <recommendedName>
        <fullName evidence="3">Peptidase A2 domain-containing protein</fullName>
    </recommendedName>
</protein>
<dbReference type="AlphaFoldDB" id="A0A4Y2LZ48"/>
<dbReference type="InterPro" id="IPR001995">
    <property type="entry name" value="Peptidase_A2_cat"/>
</dbReference>
<feature type="non-terminal residue" evidence="4">
    <location>
        <position position="253"/>
    </location>
</feature>
<dbReference type="EMBL" id="BGPR01279393">
    <property type="protein sequence ID" value="GBN19779.1"/>
    <property type="molecule type" value="Genomic_DNA"/>
</dbReference>